<dbReference type="Pfam" id="PF00462">
    <property type="entry name" value="Glutaredoxin"/>
    <property type="match status" value="1"/>
</dbReference>
<gene>
    <name evidence="7" type="ORF">BB560_003411</name>
</gene>
<keyword evidence="3" id="KW-1015">Disulfide bond</keyword>
<comment type="caution">
    <text evidence="7">The sequence shown here is derived from an EMBL/GenBank/DDBJ whole genome shotgun (WGS) entry which is preliminary data.</text>
</comment>
<dbReference type="EMBL" id="MBFS01000589">
    <property type="protein sequence ID" value="PVV02144.1"/>
    <property type="molecule type" value="Genomic_DNA"/>
</dbReference>
<keyword evidence="1" id="KW-0813">Transport</keyword>
<keyword evidence="5" id="KW-0732">Signal</keyword>
<evidence type="ECO:0000256" key="4">
    <source>
        <dbReference type="ARBA" id="ARBA00023284"/>
    </source>
</evidence>
<evidence type="ECO:0000313" key="7">
    <source>
        <dbReference type="EMBL" id="PVV02144.1"/>
    </source>
</evidence>
<dbReference type="AlphaFoldDB" id="A0A2T9ZC18"/>
<evidence type="ECO:0000313" key="8">
    <source>
        <dbReference type="Proteomes" id="UP000245609"/>
    </source>
</evidence>
<keyword evidence="4" id="KW-0676">Redox-active center</keyword>
<dbReference type="FunFam" id="3.40.30.10:FF:000093">
    <property type="entry name" value="Glutaredoxin 2"/>
    <property type="match status" value="1"/>
</dbReference>
<dbReference type="InterPro" id="IPR011899">
    <property type="entry name" value="Glutaredoxin_euk/vir"/>
</dbReference>
<evidence type="ECO:0000256" key="3">
    <source>
        <dbReference type="ARBA" id="ARBA00023157"/>
    </source>
</evidence>
<dbReference type="Proteomes" id="UP000245609">
    <property type="component" value="Unassembled WGS sequence"/>
</dbReference>
<dbReference type="InterPro" id="IPR002109">
    <property type="entry name" value="Glutaredoxin"/>
</dbReference>
<dbReference type="STRING" id="133381.A0A2T9ZC18"/>
<dbReference type="Gene3D" id="3.40.30.10">
    <property type="entry name" value="Glutaredoxin"/>
    <property type="match status" value="1"/>
</dbReference>
<dbReference type="InterPro" id="IPR014025">
    <property type="entry name" value="Glutaredoxin_subgr"/>
</dbReference>
<dbReference type="PROSITE" id="PS51354">
    <property type="entry name" value="GLUTAREDOXIN_2"/>
    <property type="match status" value="1"/>
</dbReference>
<dbReference type="PROSITE" id="PS00195">
    <property type="entry name" value="GLUTAREDOXIN_1"/>
    <property type="match status" value="1"/>
</dbReference>
<dbReference type="SUPFAM" id="SSF52833">
    <property type="entry name" value="Thioredoxin-like"/>
    <property type="match status" value="1"/>
</dbReference>
<name>A0A2T9ZC18_9FUNG</name>
<feature type="signal peptide" evidence="5">
    <location>
        <begin position="1"/>
        <end position="18"/>
    </location>
</feature>
<dbReference type="PANTHER" id="PTHR45694">
    <property type="entry name" value="GLUTAREDOXIN 2"/>
    <property type="match status" value="1"/>
</dbReference>
<dbReference type="CDD" id="cd03419">
    <property type="entry name" value="GRX_GRXh_1_2_like"/>
    <property type="match status" value="1"/>
</dbReference>
<feature type="chain" id="PRO_5015756306" description="Glutaredoxin domain-containing protein" evidence="5">
    <location>
        <begin position="19"/>
        <end position="132"/>
    </location>
</feature>
<evidence type="ECO:0000256" key="1">
    <source>
        <dbReference type="ARBA" id="ARBA00022448"/>
    </source>
</evidence>
<dbReference type="InterPro" id="IPR036249">
    <property type="entry name" value="Thioredoxin-like_sf"/>
</dbReference>
<dbReference type="OrthoDB" id="418495at2759"/>
<dbReference type="GO" id="GO:0005801">
    <property type="term" value="C:cis-Golgi network"/>
    <property type="evidence" value="ECO:0007669"/>
    <property type="project" value="UniProtKB-ARBA"/>
</dbReference>
<dbReference type="PRINTS" id="PR00160">
    <property type="entry name" value="GLUTAREDOXIN"/>
</dbReference>
<keyword evidence="2" id="KW-0249">Electron transport</keyword>
<accession>A0A2T9ZC18</accession>
<dbReference type="PANTHER" id="PTHR45694:SF18">
    <property type="entry name" value="GLUTAREDOXIN-1-RELATED"/>
    <property type="match status" value="1"/>
</dbReference>
<proteinExistence type="predicted"/>
<dbReference type="GO" id="GO:0004362">
    <property type="term" value="F:glutathione-disulfide reductase (NADPH) activity"/>
    <property type="evidence" value="ECO:0007669"/>
    <property type="project" value="UniProtKB-ARBA"/>
</dbReference>
<protein>
    <recommendedName>
        <fullName evidence="6">Glutaredoxin domain-containing protein</fullName>
    </recommendedName>
</protein>
<dbReference type="GO" id="GO:0005796">
    <property type="term" value="C:Golgi lumen"/>
    <property type="evidence" value="ECO:0007669"/>
    <property type="project" value="UniProtKB-ARBA"/>
</dbReference>
<dbReference type="InterPro" id="IPR011767">
    <property type="entry name" value="GLR_AS"/>
</dbReference>
<evidence type="ECO:0000259" key="6">
    <source>
        <dbReference type="Pfam" id="PF00462"/>
    </source>
</evidence>
<sequence length="132" mass="14668">MNPVFILFFPLLFYFVVAKSGFFNQKPITPEQMSSAKLLVDGQISSSPNVVYSKTYCPYCTRAKNELDKLGVKYTLVELNVDSNGSAIQSYLAELTGQRTVPNIFLGNKHIGGCDDLMSLIKSGKINDYIKV</sequence>
<evidence type="ECO:0000256" key="2">
    <source>
        <dbReference type="ARBA" id="ARBA00022982"/>
    </source>
</evidence>
<feature type="domain" description="Glutaredoxin" evidence="6">
    <location>
        <begin position="50"/>
        <end position="111"/>
    </location>
</feature>
<dbReference type="GO" id="GO:0034599">
    <property type="term" value="P:cellular response to oxidative stress"/>
    <property type="evidence" value="ECO:0007669"/>
    <property type="project" value="TreeGrafter"/>
</dbReference>
<dbReference type="NCBIfam" id="TIGR02180">
    <property type="entry name" value="GRX_euk"/>
    <property type="match status" value="1"/>
</dbReference>
<evidence type="ECO:0000256" key="5">
    <source>
        <dbReference type="SAM" id="SignalP"/>
    </source>
</evidence>
<reference evidence="7 8" key="1">
    <citation type="journal article" date="2018" name="MBio">
        <title>Comparative Genomics Reveals the Core Gene Toolbox for the Fungus-Insect Symbiosis.</title>
        <authorList>
            <person name="Wang Y."/>
            <person name="Stata M."/>
            <person name="Wang W."/>
            <person name="Stajich J.E."/>
            <person name="White M.M."/>
            <person name="Moncalvo J.M."/>
        </authorList>
    </citation>
    <scope>NUCLEOTIDE SEQUENCE [LARGE SCALE GENOMIC DNA]</scope>
    <source>
        <strain evidence="7 8">SC-DP-2</strain>
    </source>
</reference>
<organism evidence="7 8">
    <name type="scientific">Smittium megazygosporum</name>
    <dbReference type="NCBI Taxonomy" id="133381"/>
    <lineage>
        <taxon>Eukaryota</taxon>
        <taxon>Fungi</taxon>
        <taxon>Fungi incertae sedis</taxon>
        <taxon>Zoopagomycota</taxon>
        <taxon>Kickxellomycotina</taxon>
        <taxon>Harpellomycetes</taxon>
        <taxon>Harpellales</taxon>
        <taxon>Legeriomycetaceae</taxon>
        <taxon>Smittium</taxon>
    </lineage>
</organism>
<keyword evidence="8" id="KW-1185">Reference proteome</keyword>